<dbReference type="EMBL" id="JAXOVC010000007">
    <property type="protein sequence ID" value="KAK4499634.1"/>
    <property type="molecule type" value="Genomic_DNA"/>
</dbReference>
<dbReference type="InterPro" id="IPR036318">
    <property type="entry name" value="FAD-bd_PCMH-like_sf"/>
</dbReference>
<reference evidence="6 7" key="1">
    <citation type="journal article" date="2023" name="G3 (Bethesda)">
        <title>A chromosome-level genome assembly of Zasmidium syzygii isolated from banana leaves.</title>
        <authorList>
            <person name="van Westerhoven A.C."/>
            <person name="Mehrabi R."/>
            <person name="Talebi R."/>
            <person name="Steentjes M.B.F."/>
            <person name="Corcolon B."/>
            <person name="Chong P.A."/>
            <person name="Kema G.H.J."/>
            <person name="Seidl M.F."/>
        </authorList>
    </citation>
    <scope>NUCLEOTIDE SEQUENCE [LARGE SCALE GENOMIC DNA]</scope>
    <source>
        <strain evidence="6 7">P124</strain>
    </source>
</reference>
<evidence type="ECO:0000313" key="7">
    <source>
        <dbReference type="Proteomes" id="UP001305779"/>
    </source>
</evidence>
<keyword evidence="7" id="KW-1185">Reference proteome</keyword>
<dbReference type="InterPro" id="IPR016169">
    <property type="entry name" value="FAD-bd_PCMH_sub2"/>
</dbReference>
<evidence type="ECO:0000256" key="2">
    <source>
        <dbReference type="ARBA" id="ARBA00022630"/>
    </source>
</evidence>
<dbReference type="Gene3D" id="3.30.465.10">
    <property type="match status" value="1"/>
</dbReference>
<dbReference type="PANTHER" id="PTHR42973:SF13">
    <property type="entry name" value="FAD-BINDING PCMH-TYPE DOMAIN-CONTAINING PROTEIN"/>
    <property type="match status" value="1"/>
</dbReference>
<dbReference type="InterPro" id="IPR016166">
    <property type="entry name" value="FAD-bd_PCMH"/>
</dbReference>
<evidence type="ECO:0000259" key="5">
    <source>
        <dbReference type="PROSITE" id="PS51387"/>
    </source>
</evidence>
<keyword evidence="3" id="KW-0274">FAD</keyword>
<comment type="similarity">
    <text evidence="1">Belongs to the oxygen-dependent FAD-linked oxidoreductase family.</text>
</comment>
<protein>
    <recommendedName>
        <fullName evidence="5">FAD-binding PCMH-type domain-containing protein</fullName>
    </recommendedName>
</protein>
<evidence type="ECO:0000256" key="4">
    <source>
        <dbReference type="ARBA" id="ARBA00023002"/>
    </source>
</evidence>
<keyword evidence="4" id="KW-0560">Oxidoreductase</keyword>
<dbReference type="SUPFAM" id="SSF56176">
    <property type="entry name" value="FAD-binding/transporter-associated domain-like"/>
    <property type="match status" value="1"/>
</dbReference>
<dbReference type="Proteomes" id="UP001305779">
    <property type="component" value="Unassembled WGS sequence"/>
</dbReference>
<feature type="domain" description="FAD-binding PCMH-type" evidence="5">
    <location>
        <begin position="71"/>
        <end position="239"/>
    </location>
</feature>
<dbReference type="InterPro" id="IPR006094">
    <property type="entry name" value="Oxid_FAD_bind_N"/>
</dbReference>
<evidence type="ECO:0000256" key="3">
    <source>
        <dbReference type="ARBA" id="ARBA00022827"/>
    </source>
</evidence>
<dbReference type="InterPro" id="IPR050416">
    <property type="entry name" value="FAD-linked_Oxidoreductase"/>
</dbReference>
<proteinExistence type="inferred from homology"/>
<dbReference type="PROSITE" id="PS51387">
    <property type="entry name" value="FAD_PCMH"/>
    <property type="match status" value="1"/>
</dbReference>
<comment type="caution">
    <text evidence="6">The sequence shown here is derived from an EMBL/GenBank/DDBJ whole genome shotgun (WGS) entry which is preliminary data.</text>
</comment>
<name>A0ABR0EE34_ZASCE</name>
<dbReference type="Pfam" id="PF01565">
    <property type="entry name" value="FAD_binding_4"/>
    <property type="match status" value="1"/>
</dbReference>
<sequence length="531" mass="58057">MAVAAFAVPVAEPAPSEALADLRCKKVRAVLEGIAKRDAVPLCHTLNTTLRDVVQYPISARPTCWSLQQSSLPPPLCIAQPTTTDEVSTLVKITTNHTCPFALLGGGHSPEANTSSAPNSILLSTSHLTHISTDDDFRTLTIGAAYRWNDLYALLEDVGVSVVGTRNGQSGVVGSILGGGLSYHTMRYGMACDNVEAFEVVVPNGTVVWVEQGEVFRALKGGGTGLGVVTSVKVRTVRAGPVWDVRRVWVNGERDGAFEEQARMTADPPDELAMANLVLLFRSGSTDFEISQRMVYYSQSVGDDSSECAPRTPEIAQDESIRPANVSATCTNISTLARKMDNGHPNDHYNLFGTLTILNSASMMHRITELFCDLIIAMDDTIDIEKLFAAIVFNPISKSAMDAMRSNGYNALGIVEEGEETAPLTIVNFTFRWKDPSSTYEVEELMRRLLAESTELAKEEGLWHPYVFKNHAFREQGVSAGRGRENMLRLKALSEELDESGKWMALQNGWVKPDFAKKLSIEGDKVVHTEL</sequence>
<dbReference type="PANTHER" id="PTHR42973">
    <property type="entry name" value="BINDING OXIDOREDUCTASE, PUTATIVE (AFU_ORTHOLOGUE AFUA_1G17690)-RELATED"/>
    <property type="match status" value="1"/>
</dbReference>
<evidence type="ECO:0000256" key="1">
    <source>
        <dbReference type="ARBA" id="ARBA00005466"/>
    </source>
</evidence>
<keyword evidence="2" id="KW-0285">Flavoprotein</keyword>
<accession>A0ABR0EE34</accession>
<gene>
    <name evidence="6" type="ORF">PRZ48_010152</name>
</gene>
<organism evidence="6 7">
    <name type="scientific">Zasmidium cellare</name>
    <name type="common">Wine cellar mold</name>
    <name type="synonym">Racodium cellare</name>
    <dbReference type="NCBI Taxonomy" id="395010"/>
    <lineage>
        <taxon>Eukaryota</taxon>
        <taxon>Fungi</taxon>
        <taxon>Dikarya</taxon>
        <taxon>Ascomycota</taxon>
        <taxon>Pezizomycotina</taxon>
        <taxon>Dothideomycetes</taxon>
        <taxon>Dothideomycetidae</taxon>
        <taxon>Mycosphaerellales</taxon>
        <taxon>Mycosphaerellaceae</taxon>
        <taxon>Zasmidium</taxon>
    </lineage>
</organism>
<evidence type="ECO:0000313" key="6">
    <source>
        <dbReference type="EMBL" id="KAK4499634.1"/>
    </source>
</evidence>